<dbReference type="SUPFAM" id="SSF55424">
    <property type="entry name" value="FAD/NAD-linked reductases, dimerisation (C-terminal) domain"/>
    <property type="match status" value="1"/>
</dbReference>
<evidence type="ECO:0000313" key="7">
    <source>
        <dbReference type="EMBL" id="OIJ85657.1"/>
    </source>
</evidence>
<dbReference type="OrthoDB" id="1145at2"/>
<comment type="caution">
    <text evidence="7">The sequence shown here is derived from an EMBL/GenBank/DDBJ whole genome shotgun (WGS) entry which is preliminary data.</text>
</comment>
<dbReference type="SUPFAM" id="SSF51905">
    <property type="entry name" value="FAD/NAD(P)-binding domain"/>
    <property type="match status" value="2"/>
</dbReference>
<dbReference type="AlphaFoldDB" id="A0A1S2NW46"/>
<accession>A0A1S2NW46</accession>
<keyword evidence="3" id="KW-0274">FAD</keyword>
<evidence type="ECO:0000256" key="3">
    <source>
        <dbReference type="ARBA" id="ARBA00022827"/>
    </source>
</evidence>
<dbReference type="PRINTS" id="PR00368">
    <property type="entry name" value="FADPNR"/>
</dbReference>
<evidence type="ECO:0000259" key="5">
    <source>
        <dbReference type="Pfam" id="PF07992"/>
    </source>
</evidence>
<dbReference type="Gene3D" id="3.30.390.30">
    <property type="match status" value="1"/>
</dbReference>
<protein>
    <submittedName>
        <fullName evidence="7">FAD-dependent oxidoreductase</fullName>
    </submittedName>
</protein>
<dbReference type="PANTHER" id="PTHR43557">
    <property type="entry name" value="APOPTOSIS-INDUCING FACTOR 1"/>
    <property type="match status" value="1"/>
</dbReference>
<dbReference type="PRINTS" id="PR00411">
    <property type="entry name" value="PNDRDTASEI"/>
</dbReference>
<keyword evidence="8" id="KW-1185">Reference proteome</keyword>
<keyword evidence="4" id="KW-0560">Oxidoreductase</keyword>
<evidence type="ECO:0000259" key="6">
    <source>
        <dbReference type="Pfam" id="PF14759"/>
    </source>
</evidence>
<organism evidence="7 8">
    <name type="scientific">Streptomyces colonosanans</name>
    <dbReference type="NCBI Taxonomy" id="1428652"/>
    <lineage>
        <taxon>Bacteria</taxon>
        <taxon>Bacillati</taxon>
        <taxon>Actinomycetota</taxon>
        <taxon>Actinomycetes</taxon>
        <taxon>Kitasatosporales</taxon>
        <taxon>Streptomycetaceae</taxon>
        <taxon>Streptomyces</taxon>
    </lineage>
</organism>
<dbReference type="InterPro" id="IPR050446">
    <property type="entry name" value="FAD-oxidoreductase/Apoptosis"/>
</dbReference>
<dbReference type="InterPro" id="IPR036188">
    <property type="entry name" value="FAD/NAD-bd_sf"/>
</dbReference>
<dbReference type="PANTHER" id="PTHR43557:SF2">
    <property type="entry name" value="RIESKE DOMAIN-CONTAINING PROTEIN-RELATED"/>
    <property type="match status" value="1"/>
</dbReference>
<feature type="domain" description="FAD/NAD(P)-binding" evidence="5">
    <location>
        <begin position="7"/>
        <end position="304"/>
    </location>
</feature>
<comment type="cofactor">
    <cofactor evidence="1">
        <name>FAD</name>
        <dbReference type="ChEBI" id="CHEBI:57692"/>
    </cofactor>
</comment>
<dbReference type="RefSeq" id="WP_071369251.1">
    <property type="nucleotide sequence ID" value="NZ_MLYP01000085.1"/>
</dbReference>
<dbReference type="GO" id="GO:0005737">
    <property type="term" value="C:cytoplasm"/>
    <property type="evidence" value="ECO:0007669"/>
    <property type="project" value="TreeGrafter"/>
</dbReference>
<dbReference type="InterPro" id="IPR016156">
    <property type="entry name" value="FAD/NAD-linked_Rdtase_dimer_sf"/>
</dbReference>
<gene>
    <name evidence="7" type="ORF">BIV24_27985</name>
</gene>
<dbReference type="InterPro" id="IPR028202">
    <property type="entry name" value="Reductase_C"/>
</dbReference>
<dbReference type="STRING" id="1428652.BIV24_27985"/>
<proteinExistence type="predicted"/>
<reference evidence="7 8" key="1">
    <citation type="submission" date="2016-10" db="EMBL/GenBank/DDBJ databases">
        <title>Genome sequence of Streptomyces sp. MUSC 93.</title>
        <authorList>
            <person name="Lee L.-H."/>
            <person name="Ser H.-L."/>
            <person name="Law J.W.-F."/>
        </authorList>
    </citation>
    <scope>NUCLEOTIDE SEQUENCE [LARGE SCALE GENOMIC DNA]</scope>
    <source>
        <strain evidence="7 8">MUSC 93</strain>
    </source>
</reference>
<keyword evidence="2" id="KW-0285">Flavoprotein</keyword>
<evidence type="ECO:0000256" key="2">
    <source>
        <dbReference type="ARBA" id="ARBA00022630"/>
    </source>
</evidence>
<dbReference type="EMBL" id="MLYP01000085">
    <property type="protein sequence ID" value="OIJ85657.1"/>
    <property type="molecule type" value="Genomic_DNA"/>
</dbReference>
<evidence type="ECO:0000256" key="1">
    <source>
        <dbReference type="ARBA" id="ARBA00001974"/>
    </source>
</evidence>
<dbReference type="GO" id="GO:0016651">
    <property type="term" value="F:oxidoreductase activity, acting on NAD(P)H"/>
    <property type="evidence" value="ECO:0007669"/>
    <property type="project" value="TreeGrafter"/>
</dbReference>
<dbReference type="Gene3D" id="3.50.50.60">
    <property type="entry name" value="FAD/NAD(P)-binding domain"/>
    <property type="match status" value="2"/>
</dbReference>
<evidence type="ECO:0000256" key="4">
    <source>
        <dbReference type="ARBA" id="ARBA00023002"/>
    </source>
</evidence>
<dbReference type="Pfam" id="PF07992">
    <property type="entry name" value="Pyr_redox_2"/>
    <property type="match status" value="1"/>
</dbReference>
<sequence length="412" mass="44287">MMAKPTFVIVGASLAGAKAAEALRERGFDGRIVLFGDEPEPPYERPPLSKGYLMGKQDREAIFVHPSQWYTDHEIDLRLDTTVTTIDREGHAVTASGGETTGYDKLLLATGASPRRLDVPGADLDGVLYLRRVEDCERIKHTFQHSSRMVFVGGGWIGLEAAAAAREAGVQATILEPGELPLLRLLGPQVAPVFADLHREHGVDLRLTAQVTEIVNSGGGKAAGVRLADGSLIDADAVVVGIGAIPNTALAADAGLQVNKGVVVDAALRTSDPDICAAGDVANAFHPMLGKHIRVEHWANALHQPTVAARSMLGERAFYDRVPYFFTDQYDLGMEYAGYIQPGGYDHVVVRGDLGRREFIAFWLAEGRVLAGMNVNVWDVNDVIQQLVRSGGQVDRGALADPDTPLDQLVTG</sequence>
<dbReference type="Proteomes" id="UP000179935">
    <property type="component" value="Unassembled WGS sequence"/>
</dbReference>
<feature type="domain" description="Reductase C-terminal" evidence="6">
    <location>
        <begin position="324"/>
        <end position="409"/>
    </location>
</feature>
<evidence type="ECO:0000313" key="8">
    <source>
        <dbReference type="Proteomes" id="UP000179935"/>
    </source>
</evidence>
<name>A0A1S2NW46_9ACTN</name>
<dbReference type="InterPro" id="IPR023753">
    <property type="entry name" value="FAD/NAD-binding_dom"/>
</dbReference>
<dbReference type="Pfam" id="PF14759">
    <property type="entry name" value="Reductase_C"/>
    <property type="match status" value="1"/>
</dbReference>